<dbReference type="InterPro" id="IPR036390">
    <property type="entry name" value="WH_DNA-bd_sf"/>
</dbReference>
<dbReference type="SUPFAM" id="SSF46785">
    <property type="entry name" value="Winged helix' DNA-binding domain"/>
    <property type="match status" value="1"/>
</dbReference>
<organism evidence="1 2">
    <name type="scientific">Candidatus Magasanikbacteria bacterium CG10_big_fil_rev_8_21_14_0_10_36_32</name>
    <dbReference type="NCBI Taxonomy" id="1974646"/>
    <lineage>
        <taxon>Bacteria</taxon>
        <taxon>Candidatus Magasanikiibacteriota</taxon>
    </lineage>
</organism>
<dbReference type="InterPro" id="IPR036388">
    <property type="entry name" value="WH-like_DNA-bd_sf"/>
</dbReference>
<evidence type="ECO:0008006" key="3">
    <source>
        <dbReference type="Google" id="ProtNLM"/>
    </source>
</evidence>
<evidence type="ECO:0000313" key="2">
    <source>
        <dbReference type="Proteomes" id="UP000231426"/>
    </source>
</evidence>
<dbReference type="AlphaFoldDB" id="A0A2M6W5Z0"/>
<accession>A0A2M6W5Z0</accession>
<protein>
    <recommendedName>
        <fullName evidence="3">HTH arsR-type domain-containing protein</fullName>
    </recommendedName>
</protein>
<proteinExistence type="predicted"/>
<dbReference type="Gene3D" id="1.10.10.10">
    <property type="entry name" value="Winged helix-like DNA-binding domain superfamily/Winged helix DNA-binding domain"/>
    <property type="match status" value="1"/>
</dbReference>
<reference evidence="2" key="1">
    <citation type="submission" date="2017-09" db="EMBL/GenBank/DDBJ databases">
        <title>Depth-based differentiation of microbial function through sediment-hosted aquifers and enrichment of novel symbionts in the deep terrestrial subsurface.</title>
        <authorList>
            <person name="Probst A.J."/>
            <person name="Ladd B."/>
            <person name="Jarett J.K."/>
            <person name="Geller-Mcgrath D.E."/>
            <person name="Sieber C.M.K."/>
            <person name="Emerson J.B."/>
            <person name="Anantharaman K."/>
            <person name="Thomas B.C."/>
            <person name="Malmstrom R."/>
            <person name="Stieglmeier M."/>
            <person name="Klingl A."/>
            <person name="Woyke T."/>
            <person name="Ryan C.M."/>
            <person name="Banfield J.F."/>
        </authorList>
    </citation>
    <scope>NUCLEOTIDE SEQUENCE [LARGE SCALE GENOMIC DNA]</scope>
</reference>
<comment type="caution">
    <text evidence="1">The sequence shown here is derived from an EMBL/GenBank/DDBJ whole genome shotgun (WGS) entry which is preliminary data.</text>
</comment>
<dbReference type="EMBL" id="PFBV01000004">
    <property type="protein sequence ID" value="PIT88201.1"/>
    <property type="molecule type" value="Genomic_DNA"/>
</dbReference>
<gene>
    <name evidence="1" type="ORF">COU29_02930</name>
</gene>
<sequence length="191" mass="22519">MLEHLFGSKTRLKLLQIFFSNTEKTFYLRELSRQAGVQLNAVRRELLNLEKIGIIGRADEKNKDRSKHYQLQTGCLLYQELKELLSKARMLEERELAEEIKKRAGKIKFFLLTGLFTGDLDANSDILLVGKIKPNNVARLIKQFERLMNSEIRYTIMDEKEFKERREVGDKFIYNLFESKHIILVDDFSDK</sequence>
<name>A0A2M6W5Z0_9BACT</name>
<dbReference type="Proteomes" id="UP000231426">
    <property type="component" value="Unassembled WGS sequence"/>
</dbReference>
<evidence type="ECO:0000313" key="1">
    <source>
        <dbReference type="EMBL" id="PIT88201.1"/>
    </source>
</evidence>